<dbReference type="EMBL" id="PFVG01000009">
    <property type="protein sequence ID" value="PJA92363.1"/>
    <property type="molecule type" value="Genomic_DNA"/>
</dbReference>
<dbReference type="Gene3D" id="2.60.120.10">
    <property type="entry name" value="Jelly Rolls"/>
    <property type="match status" value="1"/>
</dbReference>
<accession>A0A2M7Z9V8</accession>
<gene>
    <name evidence="2" type="ORF">CO134_00535</name>
</gene>
<protein>
    <submittedName>
        <fullName evidence="2">Sialic acid synthase</fullName>
    </submittedName>
</protein>
<evidence type="ECO:0000313" key="2">
    <source>
        <dbReference type="EMBL" id="PJA92363.1"/>
    </source>
</evidence>
<comment type="caution">
    <text evidence="2">The sequence shown here is derived from an EMBL/GenBank/DDBJ whole genome shotgun (WGS) entry which is preliminary data.</text>
</comment>
<name>A0A2M7Z9V8_9BACT</name>
<dbReference type="SUPFAM" id="SSF51182">
    <property type="entry name" value="RmlC-like cupins"/>
    <property type="match status" value="1"/>
</dbReference>
<proteinExistence type="predicted"/>
<sequence length="127" mass="14860">GCTIIEVINREYAKKIIVQLPGQYNPNHYHQKKDETFQVLSGAMTVEVEDRHKMLQPGDVLWIPRGVWHSFGTEQGVIFEEISSTSYGDDSYYANKKIVDTPREQRKTRLINWGRHQFDEFIGVKYL</sequence>
<dbReference type="InterPro" id="IPR053146">
    <property type="entry name" value="QDO-like"/>
</dbReference>
<dbReference type="InterPro" id="IPR013096">
    <property type="entry name" value="Cupin_2"/>
</dbReference>
<dbReference type="Pfam" id="PF07883">
    <property type="entry name" value="Cupin_2"/>
    <property type="match status" value="1"/>
</dbReference>
<dbReference type="InterPro" id="IPR011051">
    <property type="entry name" value="RmlC_Cupin_sf"/>
</dbReference>
<evidence type="ECO:0000313" key="3">
    <source>
        <dbReference type="Proteomes" id="UP000229569"/>
    </source>
</evidence>
<feature type="non-terminal residue" evidence="2">
    <location>
        <position position="1"/>
    </location>
</feature>
<feature type="domain" description="Cupin type-2" evidence="1">
    <location>
        <begin position="21"/>
        <end position="73"/>
    </location>
</feature>
<dbReference type="InterPro" id="IPR014710">
    <property type="entry name" value="RmlC-like_jellyroll"/>
</dbReference>
<reference evidence="3" key="1">
    <citation type="submission" date="2017-09" db="EMBL/GenBank/DDBJ databases">
        <title>Depth-based differentiation of microbial function through sediment-hosted aquifers and enrichment of novel symbionts in the deep terrestrial subsurface.</title>
        <authorList>
            <person name="Probst A.J."/>
            <person name="Ladd B."/>
            <person name="Jarett J.K."/>
            <person name="Geller-Mcgrath D.E."/>
            <person name="Sieber C.M.K."/>
            <person name="Emerson J.B."/>
            <person name="Anantharaman K."/>
            <person name="Thomas B.C."/>
            <person name="Malmstrom R."/>
            <person name="Stieglmeier M."/>
            <person name="Klingl A."/>
            <person name="Woyke T."/>
            <person name="Ryan C.M."/>
            <person name="Banfield J.F."/>
        </authorList>
    </citation>
    <scope>NUCLEOTIDE SEQUENCE [LARGE SCALE GENOMIC DNA]</scope>
</reference>
<dbReference type="Proteomes" id="UP000229569">
    <property type="component" value="Unassembled WGS sequence"/>
</dbReference>
<dbReference type="AlphaFoldDB" id="A0A2M7Z9V8"/>
<dbReference type="PANTHER" id="PTHR36440">
    <property type="entry name" value="PUTATIVE (AFU_ORTHOLOGUE AFUA_8G07350)-RELATED"/>
    <property type="match status" value="1"/>
</dbReference>
<organism evidence="2 3">
    <name type="scientific">Candidatus Kuenenbacteria bacterium CG_4_9_14_3_um_filter_39_14</name>
    <dbReference type="NCBI Taxonomy" id="1974616"/>
    <lineage>
        <taxon>Bacteria</taxon>
        <taxon>Candidatus Kueneniibacteriota</taxon>
    </lineage>
</organism>
<evidence type="ECO:0000259" key="1">
    <source>
        <dbReference type="Pfam" id="PF07883"/>
    </source>
</evidence>
<dbReference type="PANTHER" id="PTHR36440:SF1">
    <property type="entry name" value="PUTATIVE (AFU_ORTHOLOGUE AFUA_8G07350)-RELATED"/>
    <property type="match status" value="1"/>
</dbReference>